<dbReference type="InterPro" id="IPR021561">
    <property type="entry name" value="AbiEi_3"/>
</dbReference>
<keyword evidence="3" id="KW-1185">Reference proteome</keyword>
<dbReference type="RefSeq" id="WP_378596048.1">
    <property type="nucleotide sequence ID" value="NZ_JBHSNB010000001.1"/>
</dbReference>
<dbReference type="InterPro" id="IPR033455">
    <property type="entry name" value="AbiEi_3_N"/>
</dbReference>
<reference evidence="3" key="1">
    <citation type="journal article" date="2019" name="Int. J. Syst. Evol. Microbiol.">
        <title>The Global Catalogue of Microorganisms (GCM) 10K type strain sequencing project: providing services to taxonomists for standard genome sequencing and annotation.</title>
        <authorList>
            <consortium name="The Broad Institute Genomics Platform"/>
            <consortium name="The Broad Institute Genome Sequencing Center for Infectious Disease"/>
            <person name="Wu L."/>
            <person name="Ma J."/>
        </authorList>
    </citation>
    <scope>NUCLEOTIDE SEQUENCE [LARGE SCALE GENOMIC DNA]</scope>
    <source>
        <strain evidence="3">JCM 3366</strain>
    </source>
</reference>
<dbReference type="EMBL" id="JBHSNB010000001">
    <property type="protein sequence ID" value="MFC5583801.1"/>
    <property type="molecule type" value="Genomic_DNA"/>
</dbReference>
<evidence type="ECO:0000313" key="3">
    <source>
        <dbReference type="Proteomes" id="UP001596107"/>
    </source>
</evidence>
<dbReference type="Proteomes" id="UP001596107">
    <property type="component" value="Unassembled WGS sequence"/>
</dbReference>
<protein>
    <submittedName>
        <fullName evidence="2">Type IV toxin-antitoxin system AbiEi family antitoxin domain-containing protein</fullName>
    </submittedName>
</protein>
<gene>
    <name evidence="2" type="ORF">ACFPOD_01655</name>
</gene>
<sequence>MSIMDGQNASKLKQVLQNVPPGFLIDSAWMSRHGISRQSVSAYVKRGWLERVIQGLYRRPFTPSENPEAVRGWKIPLLSAQWLMAYDFHVGGMTALALHGHEHYLALGGGQKVHLYGDNIPAWLFKISIDGHFVRHSTKPFEDAQAGIESGSFDLSQQADNDATMSPWLWPIRMSTPERAILEALDGLPRSESFHNVDVVFESLVNLRPKQLTALLTACRSVKVKRLFFVYADKHAHAWRKHIDAEAIDLGRGDRALAENGKLHPTYRITVPSDLLPGEAADGP</sequence>
<feature type="domain" description="Transcriptional regulator AbiEi antitoxin N-terminal" evidence="1">
    <location>
        <begin position="8"/>
        <end position="107"/>
    </location>
</feature>
<accession>A0ABW0T351</accession>
<evidence type="ECO:0000259" key="1">
    <source>
        <dbReference type="Pfam" id="PF17194"/>
    </source>
</evidence>
<dbReference type="Pfam" id="PF17194">
    <property type="entry name" value="AbiEi_3_N"/>
    <property type="match status" value="1"/>
</dbReference>
<name>A0ABW0T351_9HYPH</name>
<evidence type="ECO:0000313" key="2">
    <source>
        <dbReference type="EMBL" id="MFC5583801.1"/>
    </source>
</evidence>
<comment type="caution">
    <text evidence="2">The sequence shown here is derived from an EMBL/GenBank/DDBJ whole genome shotgun (WGS) entry which is preliminary data.</text>
</comment>
<dbReference type="Pfam" id="PF11459">
    <property type="entry name" value="AbiEi_3"/>
    <property type="match status" value="1"/>
</dbReference>
<proteinExistence type="predicted"/>
<organism evidence="2 3">
    <name type="scientific">Nitratireductor kimnyeongensis</name>
    <dbReference type="NCBI Taxonomy" id="430679"/>
    <lineage>
        <taxon>Bacteria</taxon>
        <taxon>Pseudomonadati</taxon>
        <taxon>Pseudomonadota</taxon>
        <taxon>Alphaproteobacteria</taxon>
        <taxon>Hyphomicrobiales</taxon>
        <taxon>Phyllobacteriaceae</taxon>
        <taxon>Nitratireductor</taxon>
    </lineage>
</organism>